<name>A0A2A2M096_9BILA</name>
<dbReference type="GO" id="GO:0006226">
    <property type="term" value="P:dUMP biosynthetic process"/>
    <property type="evidence" value="ECO:0007669"/>
    <property type="project" value="UniProtKB-UniRule"/>
</dbReference>
<dbReference type="GO" id="GO:0046081">
    <property type="term" value="P:dUTP catabolic process"/>
    <property type="evidence" value="ECO:0007669"/>
    <property type="project" value="UniProtKB-UniRule"/>
</dbReference>
<comment type="similarity">
    <text evidence="2 5">Belongs to the dUTPase family.</text>
</comment>
<evidence type="ECO:0000256" key="5">
    <source>
        <dbReference type="RuleBase" id="RU367024"/>
    </source>
</evidence>
<protein>
    <recommendedName>
        <fullName evidence="5">Deoxyuridine 5'-triphosphate nucleotidohydrolase</fullName>
        <shortName evidence="5">dUTPase</shortName>
        <ecNumber evidence="5">3.6.1.23</ecNumber>
    </recommendedName>
    <alternativeName>
        <fullName evidence="5">dUTP pyrophosphatase</fullName>
    </alternativeName>
</protein>
<dbReference type="AlphaFoldDB" id="A0A2A2M096"/>
<dbReference type="GO" id="GO:0000287">
    <property type="term" value="F:magnesium ion binding"/>
    <property type="evidence" value="ECO:0007669"/>
    <property type="project" value="UniProtKB-UniRule"/>
</dbReference>
<comment type="function">
    <text evidence="5">Involved in nucleotide metabolism via production of dUMP, the immediate precursor of thymidine nucleotides, and decreases the intracellular concentration of dUTP so that uracil cannot be incorporated into DNA.</text>
</comment>
<feature type="region of interest" description="Disordered" evidence="6">
    <location>
        <begin position="1"/>
        <end position="44"/>
    </location>
</feature>
<reference evidence="8 9" key="1">
    <citation type="journal article" date="2017" name="Curr. Biol.">
        <title>Genome architecture and evolution of a unichromosomal asexual nematode.</title>
        <authorList>
            <person name="Fradin H."/>
            <person name="Zegar C."/>
            <person name="Gutwein M."/>
            <person name="Lucas J."/>
            <person name="Kovtun M."/>
            <person name="Corcoran D."/>
            <person name="Baugh L.R."/>
            <person name="Kiontke K."/>
            <person name="Gunsalus K."/>
            <person name="Fitch D.H."/>
            <person name="Piano F."/>
        </authorList>
    </citation>
    <scope>NUCLEOTIDE SEQUENCE [LARGE SCALE GENOMIC DNA]</scope>
    <source>
        <strain evidence="8">PF1309</strain>
    </source>
</reference>
<gene>
    <name evidence="8" type="ORF">WR25_21736</name>
</gene>
<feature type="compositionally biased region" description="Basic and acidic residues" evidence="6">
    <location>
        <begin position="33"/>
        <end position="44"/>
    </location>
</feature>
<dbReference type="NCBIfam" id="NF001862">
    <property type="entry name" value="PRK00601.1"/>
    <property type="match status" value="1"/>
</dbReference>
<evidence type="ECO:0000313" key="9">
    <source>
        <dbReference type="Proteomes" id="UP000218231"/>
    </source>
</evidence>
<dbReference type="EC" id="3.6.1.23" evidence="5"/>
<keyword evidence="5" id="KW-0460">Magnesium</keyword>
<evidence type="ECO:0000259" key="7">
    <source>
        <dbReference type="Pfam" id="PF00692"/>
    </source>
</evidence>
<dbReference type="PANTHER" id="PTHR11241">
    <property type="entry name" value="DEOXYURIDINE 5'-TRIPHOSPHATE NUCLEOTIDOHYDROLASE"/>
    <property type="match status" value="1"/>
</dbReference>
<dbReference type="Proteomes" id="UP000218231">
    <property type="component" value="Unassembled WGS sequence"/>
</dbReference>
<accession>A0A2A2M096</accession>
<evidence type="ECO:0000256" key="1">
    <source>
        <dbReference type="ARBA" id="ARBA00005142"/>
    </source>
</evidence>
<dbReference type="InterPro" id="IPR033704">
    <property type="entry name" value="dUTPase_trimeric"/>
</dbReference>
<keyword evidence="9" id="KW-1185">Reference proteome</keyword>
<dbReference type="OrthoDB" id="419889at2759"/>
<proteinExistence type="inferred from homology"/>
<sequence>MPLTAMENHSPVNEPAAKLHKPETEAGDAVAEQNEHQAHNESRLSVRFRKLVESAHAPTRGSAEAAGHDLHAAEKAVVPARGRAMISTGLQVELPLGYYGRVAPRSSLAAKHSIDVGAGVVDSDYRGELKVILFNFSDHDFEVNAGDRIAQLICERIAHVDFVEANEELQATDRGKLKNYRSFSSSLALEEYLGSVSKFMQVAEIFVEIKLQKESLIAWRHGLDDLPEHPRVGVVCLVPDVVDQAVPAHVRYVDRAFDTAHQCLKIVAL</sequence>
<dbReference type="Gene3D" id="2.70.40.10">
    <property type="match status" value="1"/>
</dbReference>
<comment type="caution">
    <text evidence="8">The sequence shown here is derived from an EMBL/GenBank/DDBJ whole genome shotgun (WGS) entry which is preliminary data.</text>
</comment>
<keyword evidence="3 5" id="KW-0378">Hydrolase</keyword>
<feature type="domain" description="dUTPase-like" evidence="7">
    <location>
        <begin position="54"/>
        <end position="176"/>
    </location>
</feature>
<evidence type="ECO:0000313" key="8">
    <source>
        <dbReference type="EMBL" id="PAV91951.1"/>
    </source>
</evidence>
<dbReference type="Pfam" id="PF00692">
    <property type="entry name" value="dUTPase"/>
    <property type="match status" value="1"/>
</dbReference>
<dbReference type="NCBIfam" id="TIGR00576">
    <property type="entry name" value="dut"/>
    <property type="match status" value="1"/>
</dbReference>
<dbReference type="InterPro" id="IPR036157">
    <property type="entry name" value="dUTPase-like_sf"/>
</dbReference>
<dbReference type="EMBL" id="LIAE01006280">
    <property type="protein sequence ID" value="PAV91951.1"/>
    <property type="molecule type" value="Genomic_DNA"/>
</dbReference>
<comment type="pathway">
    <text evidence="1 5">Pyrimidine metabolism; dUMP biosynthesis; dUMP from dCTP (dUTP route): step 2/2.</text>
</comment>
<evidence type="ECO:0000256" key="4">
    <source>
        <dbReference type="ARBA" id="ARBA00023080"/>
    </source>
</evidence>
<dbReference type="UniPathway" id="UPA00610">
    <property type="reaction ID" value="UER00666"/>
</dbReference>
<evidence type="ECO:0000256" key="3">
    <source>
        <dbReference type="ARBA" id="ARBA00022801"/>
    </source>
</evidence>
<organism evidence="8 9">
    <name type="scientific">Diploscapter pachys</name>
    <dbReference type="NCBI Taxonomy" id="2018661"/>
    <lineage>
        <taxon>Eukaryota</taxon>
        <taxon>Metazoa</taxon>
        <taxon>Ecdysozoa</taxon>
        <taxon>Nematoda</taxon>
        <taxon>Chromadorea</taxon>
        <taxon>Rhabditida</taxon>
        <taxon>Rhabditina</taxon>
        <taxon>Rhabditomorpha</taxon>
        <taxon>Rhabditoidea</taxon>
        <taxon>Rhabditidae</taxon>
        <taxon>Diploscapter</taxon>
    </lineage>
</organism>
<dbReference type="STRING" id="2018661.A0A2A2M096"/>
<evidence type="ECO:0000256" key="2">
    <source>
        <dbReference type="ARBA" id="ARBA00006581"/>
    </source>
</evidence>
<comment type="catalytic activity">
    <reaction evidence="5">
        <text>dUTP + H2O = dUMP + diphosphate + H(+)</text>
        <dbReference type="Rhea" id="RHEA:10248"/>
        <dbReference type="ChEBI" id="CHEBI:15377"/>
        <dbReference type="ChEBI" id="CHEBI:15378"/>
        <dbReference type="ChEBI" id="CHEBI:33019"/>
        <dbReference type="ChEBI" id="CHEBI:61555"/>
        <dbReference type="ChEBI" id="CHEBI:246422"/>
        <dbReference type="EC" id="3.6.1.23"/>
    </reaction>
</comment>
<dbReference type="PANTHER" id="PTHR11241:SF0">
    <property type="entry name" value="DEOXYURIDINE 5'-TRIPHOSPHATE NUCLEOTIDOHYDROLASE"/>
    <property type="match status" value="1"/>
</dbReference>
<dbReference type="InterPro" id="IPR008181">
    <property type="entry name" value="dUTPase"/>
</dbReference>
<keyword evidence="4 5" id="KW-0546">Nucleotide metabolism</keyword>
<keyword evidence="5" id="KW-0479">Metal-binding</keyword>
<dbReference type="InterPro" id="IPR029054">
    <property type="entry name" value="dUTPase-like"/>
</dbReference>
<dbReference type="SUPFAM" id="SSF51283">
    <property type="entry name" value="dUTPase-like"/>
    <property type="match status" value="1"/>
</dbReference>
<dbReference type="GO" id="GO:0004170">
    <property type="term" value="F:dUTP diphosphatase activity"/>
    <property type="evidence" value="ECO:0007669"/>
    <property type="project" value="UniProtKB-UniRule"/>
</dbReference>
<evidence type="ECO:0000256" key="6">
    <source>
        <dbReference type="SAM" id="MobiDB-lite"/>
    </source>
</evidence>
<comment type="cofactor">
    <cofactor evidence="5">
        <name>Mg(2+)</name>
        <dbReference type="ChEBI" id="CHEBI:18420"/>
    </cofactor>
</comment>
<dbReference type="CDD" id="cd07557">
    <property type="entry name" value="trimeric_dUTPase"/>
    <property type="match status" value="1"/>
</dbReference>